<dbReference type="AlphaFoldDB" id="A0A4Y7SGP3"/>
<dbReference type="EMBL" id="QPFP01000129">
    <property type="protein sequence ID" value="TEB20873.1"/>
    <property type="molecule type" value="Genomic_DNA"/>
</dbReference>
<protein>
    <submittedName>
        <fullName evidence="1">Uncharacterized protein</fullName>
    </submittedName>
</protein>
<dbReference type="Proteomes" id="UP000298030">
    <property type="component" value="Unassembled WGS sequence"/>
</dbReference>
<organism evidence="1 2">
    <name type="scientific">Coprinellus micaceus</name>
    <name type="common">Glistening ink-cap mushroom</name>
    <name type="synonym">Coprinus micaceus</name>
    <dbReference type="NCBI Taxonomy" id="71717"/>
    <lineage>
        <taxon>Eukaryota</taxon>
        <taxon>Fungi</taxon>
        <taxon>Dikarya</taxon>
        <taxon>Basidiomycota</taxon>
        <taxon>Agaricomycotina</taxon>
        <taxon>Agaricomycetes</taxon>
        <taxon>Agaricomycetidae</taxon>
        <taxon>Agaricales</taxon>
        <taxon>Agaricineae</taxon>
        <taxon>Psathyrellaceae</taxon>
        <taxon>Coprinellus</taxon>
    </lineage>
</organism>
<evidence type="ECO:0000313" key="1">
    <source>
        <dbReference type="EMBL" id="TEB20873.1"/>
    </source>
</evidence>
<evidence type="ECO:0000313" key="2">
    <source>
        <dbReference type="Proteomes" id="UP000298030"/>
    </source>
</evidence>
<accession>A0A4Y7SGP3</accession>
<comment type="caution">
    <text evidence="1">The sequence shown here is derived from an EMBL/GenBank/DDBJ whole genome shotgun (WGS) entry which is preliminary data.</text>
</comment>
<reference evidence="1 2" key="1">
    <citation type="journal article" date="2019" name="Nat. Ecol. Evol.">
        <title>Megaphylogeny resolves global patterns of mushroom evolution.</title>
        <authorList>
            <person name="Varga T."/>
            <person name="Krizsan K."/>
            <person name="Foldi C."/>
            <person name="Dima B."/>
            <person name="Sanchez-Garcia M."/>
            <person name="Sanchez-Ramirez S."/>
            <person name="Szollosi G.J."/>
            <person name="Szarkandi J.G."/>
            <person name="Papp V."/>
            <person name="Albert L."/>
            <person name="Andreopoulos W."/>
            <person name="Angelini C."/>
            <person name="Antonin V."/>
            <person name="Barry K.W."/>
            <person name="Bougher N.L."/>
            <person name="Buchanan P."/>
            <person name="Buyck B."/>
            <person name="Bense V."/>
            <person name="Catcheside P."/>
            <person name="Chovatia M."/>
            <person name="Cooper J."/>
            <person name="Damon W."/>
            <person name="Desjardin D."/>
            <person name="Finy P."/>
            <person name="Geml J."/>
            <person name="Haridas S."/>
            <person name="Hughes K."/>
            <person name="Justo A."/>
            <person name="Karasinski D."/>
            <person name="Kautmanova I."/>
            <person name="Kiss B."/>
            <person name="Kocsube S."/>
            <person name="Kotiranta H."/>
            <person name="LaButti K.M."/>
            <person name="Lechner B.E."/>
            <person name="Liimatainen K."/>
            <person name="Lipzen A."/>
            <person name="Lukacs Z."/>
            <person name="Mihaltcheva S."/>
            <person name="Morgado L.N."/>
            <person name="Niskanen T."/>
            <person name="Noordeloos M.E."/>
            <person name="Ohm R.A."/>
            <person name="Ortiz-Santana B."/>
            <person name="Ovrebo C."/>
            <person name="Racz N."/>
            <person name="Riley R."/>
            <person name="Savchenko A."/>
            <person name="Shiryaev A."/>
            <person name="Soop K."/>
            <person name="Spirin V."/>
            <person name="Szebenyi C."/>
            <person name="Tomsovsky M."/>
            <person name="Tulloss R.E."/>
            <person name="Uehling J."/>
            <person name="Grigoriev I.V."/>
            <person name="Vagvolgyi C."/>
            <person name="Papp T."/>
            <person name="Martin F.M."/>
            <person name="Miettinen O."/>
            <person name="Hibbett D.S."/>
            <person name="Nagy L.G."/>
        </authorList>
    </citation>
    <scope>NUCLEOTIDE SEQUENCE [LARGE SCALE GENOMIC DNA]</scope>
    <source>
        <strain evidence="1 2">FP101781</strain>
    </source>
</reference>
<gene>
    <name evidence="1" type="ORF">FA13DRAFT_1800550</name>
</gene>
<keyword evidence="2" id="KW-1185">Reference proteome</keyword>
<proteinExistence type="predicted"/>
<sequence length="224" mass="25673">MPVSMRSRRANQPQTKEEWRAQKIQRFGLRNSDAWLEAVISFSRRIPAVVHHPGSLTPAQLLKKDMVKLSLSLAEIKHHDPQSPFLNDSEFMFKVSVTVPAQSNFSPKYAQSPTFIFDTYFGRADSPDSPFWVETLSKPTPTEVNVTRLDALELVRVCALLKWNHWQVNDMLHWVEALTRGSFADLNALNIRYPPEAPPLPCTPVKTPYKRSQRIPLRDITHAM</sequence>
<name>A0A4Y7SGP3_COPMI</name>